<evidence type="ECO:0000259" key="2">
    <source>
        <dbReference type="Pfam" id="PF13556"/>
    </source>
</evidence>
<dbReference type="EMBL" id="CP048649">
    <property type="protein sequence ID" value="QIB70060.1"/>
    <property type="molecule type" value="Genomic_DNA"/>
</dbReference>
<proteinExistence type="predicted"/>
<dbReference type="Pfam" id="PF07905">
    <property type="entry name" value="PucR"/>
    <property type="match status" value="1"/>
</dbReference>
<dbReference type="InterPro" id="IPR051448">
    <property type="entry name" value="CdaR-like_regulators"/>
</dbReference>
<dbReference type="InterPro" id="IPR042070">
    <property type="entry name" value="PucR_C-HTH_sf"/>
</dbReference>
<gene>
    <name evidence="3" type="ORF">Ami103574_12490</name>
</gene>
<dbReference type="AlphaFoldDB" id="A0A858BYT6"/>
<evidence type="ECO:0000313" key="4">
    <source>
        <dbReference type="Proteomes" id="UP000466848"/>
    </source>
</evidence>
<evidence type="ECO:0000259" key="1">
    <source>
        <dbReference type="Pfam" id="PF07905"/>
    </source>
</evidence>
<accession>A0A858BYT6</accession>
<organism evidence="3 4">
    <name type="scientific">Aminipila butyrica</name>
    <dbReference type="NCBI Taxonomy" id="433296"/>
    <lineage>
        <taxon>Bacteria</taxon>
        <taxon>Bacillati</taxon>
        <taxon>Bacillota</taxon>
        <taxon>Clostridia</taxon>
        <taxon>Peptostreptococcales</taxon>
        <taxon>Anaerovoracaceae</taxon>
        <taxon>Aminipila</taxon>
    </lineage>
</organism>
<dbReference type="PANTHER" id="PTHR33744">
    <property type="entry name" value="CARBOHYDRATE DIACID REGULATOR"/>
    <property type="match status" value="1"/>
</dbReference>
<dbReference type="Pfam" id="PF13556">
    <property type="entry name" value="HTH_30"/>
    <property type="match status" value="1"/>
</dbReference>
<keyword evidence="4" id="KW-1185">Reference proteome</keyword>
<dbReference type="RefSeq" id="WP_163067300.1">
    <property type="nucleotide sequence ID" value="NZ_CP048649.1"/>
</dbReference>
<dbReference type="Gene3D" id="1.10.10.2840">
    <property type="entry name" value="PucR C-terminal helix-turn-helix domain"/>
    <property type="match status" value="1"/>
</dbReference>
<dbReference type="KEGG" id="abut:Ami103574_12490"/>
<dbReference type="InterPro" id="IPR012914">
    <property type="entry name" value="PucR_dom"/>
</dbReference>
<feature type="domain" description="Purine catabolism PurC-like" evidence="1">
    <location>
        <begin position="12"/>
        <end position="131"/>
    </location>
</feature>
<reference evidence="3 4" key="1">
    <citation type="submission" date="2020-02" db="EMBL/GenBank/DDBJ databases">
        <authorList>
            <person name="Kim Y.B."/>
            <person name="Roh S.W."/>
        </authorList>
    </citation>
    <scope>NUCLEOTIDE SEQUENCE [LARGE SCALE GENOMIC DNA]</scope>
    <source>
        <strain evidence="3 4">DSM 103574</strain>
    </source>
</reference>
<protein>
    <submittedName>
        <fullName evidence="3">PucR family transcriptional regulator</fullName>
    </submittedName>
</protein>
<feature type="domain" description="PucR C-terminal helix-turn-helix" evidence="2">
    <location>
        <begin position="326"/>
        <end position="384"/>
    </location>
</feature>
<dbReference type="Proteomes" id="UP000466848">
    <property type="component" value="Chromosome"/>
</dbReference>
<name>A0A858BYT6_9FIRM</name>
<sequence length="391" mass="44584">MSYLVSDFYHTFSHGLKIVAGMGGVSRAVTNVGILDYELEPSLKNKYFHTNIHANQLIITTFLYAKDNPFLVTDAVKYLIAKGASGLVIKNVFHIPLHESLLRYADSKNFPIFVVESQDIYVEQIIAHVSRHSQLLSDMQFASEKIRLILSQDFTEEAVKQQAQAINPSFYNEFFTAFIQLDDFFDLTAFQRIYDAYAKSSLNQIGNSLIYCQHGLLLVCSGENITQPCADPLVREALDVLLPDETDLSVGISDLHLKLEEFKTSILESRYACQLPGISGNAIQQYSQLAAYKIIFPFYNSDHMQKYADELLDPISDYDIENNTHLLDTLLCYIQLDCSLLETAEQLSQHRNTIRYRLEKISEITHLNYKSFSAMEQLSLAVKIHRCSEKR</sequence>
<dbReference type="PANTHER" id="PTHR33744:SF1">
    <property type="entry name" value="DNA-BINDING TRANSCRIPTIONAL ACTIVATOR ADER"/>
    <property type="match status" value="1"/>
</dbReference>
<evidence type="ECO:0000313" key="3">
    <source>
        <dbReference type="EMBL" id="QIB70060.1"/>
    </source>
</evidence>
<dbReference type="InterPro" id="IPR025736">
    <property type="entry name" value="PucR_C-HTH_dom"/>
</dbReference>